<gene>
    <name evidence="3" type="ORF">FBUS_06277</name>
</gene>
<dbReference type="EMBL" id="LUCM01009301">
    <property type="protein sequence ID" value="KAA0187188.1"/>
    <property type="molecule type" value="Genomic_DNA"/>
</dbReference>
<protein>
    <submittedName>
        <fullName evidence="3">Uncharacterized protein</fullName>
    </submittedName>
</protein>
<feature type="compositionally biased region" description="Polar residues" evidence="2">
    <location>
        <begin position="772"/>
        <end position="792"/>
    </location>
</feature>
<evidence type="ECO:0000313" key="4">
    <source>
        <dbReference type="Proteomes" id="UP000728185"/>
    </source>
</evidence>
<proteinExistence type="predicted"/>
<evidence type="ECO:0000313" key="3">
    <source>
        <dbReference type="EMBL" id="KAA0187188.1"/>
    </source>
</evidence>
<feature type="region of interest" description="Disordered" evidence="2">
    <location>
        <begin position="403"/>
        <end position="438"/>
    </location>
</feature>
<comment type="caution">
    <text evidence="3">The sequence shown here is derived from an EMBL/GenBank/DDBJ whole genome shotgun (WGS) entry which is preliminary data.</text>
</comment>
<feature type="compositionally biased region" description="Polar residues" evidence="2">
    <location>
        <begin position="908"/>
        <end position="932"/>
    </location>
</feature>
<feature type="region of interest" description="Disordered" evidence="2">
    <location>
        <begin position="769"/>
        <end position="793"/>
    </location>
</feature>
<feature type="compositionally biased region" description="Polar residues" evidence="2">
    <location>
        <begin position="421"/>
        <end position="430"/>
    </location>
</feature>
<feature type="region of interest" description="Disordered" evidence="2">
    <location>
        <begin position="190"/>
        <end position="213"/>
    </location>
</feature>
<reference evidence="3" key="1">
    <citation type="submission" date="2019-05" db="EMBL/GenBank/DDBJ databases">
        <title>Annotation for the trematode Fasciolopsis buski.</title>
        <authorList>
            <person name="Choi Y.-J."/>
        </authorList>
    </citation>
    <scope>NUCLEOTIDE SEQUENCE</scope>
    <source>
        <strain evidence="3">HT</strain>
        <tissue evidence="3">Whole worm</tissue>
    </source>
</reference>
<keyword evidence="1" id="KW-0175">Coiled coil</keyword>
<feature type="region of interest" description="Disordered" evidence="2">
    <location>
        <begin position="616"/>
        <end position="645"/>
    </location>
</feature>
<feature type="region of interest" description="Disordered" evidence="2">
    <location>
        <begin position="112"/>
        <end position="132"/>
    </location>
</feature>
<sequence length="932" mass="101270">ELTGRPPKHYLECMNAHKAAMVALSKVTPPTPKVPESLDSKANGMDKQSCDNQKTPGAQLPPASELRTTNRLQETRFLLSPKTVRRVAVKLSPSANNLLQNSHVSLCSGTVGASGDTQSMGEPDLSNPRTALGPSDRCPLHCKLHERAPTSSLNTSINTKSDPNRRRYPIIGWNRRRQLRSSRGLISLRNSSTDTCANGGEAPIRAPSSDPTPLSISLSDLTCRCTNGFVQVISPDGDDVPDPDTDDLSPVVKRSVSITSMGCNSIDHSENADRAEALAWIEMELEAVRKILEANRKCASEPGRKRESRKAYQLVCQKNEQTIAQLERQRAVLLQQSRVHGDSDKSSLGCASHGGTDSLNSGADPPCDDPGLSAAGSEYGSEISASAAASSLIARGIRSVRSRLRRSSPSALTTMVDGLHTPTSEASQSDLPRPSCNVRDRASETCALSADSQMANLSNSKSQIVLTPSAESNPNHRSRDVSSELNFALSLFNRMLTLTHTHTHTHTHTQRIRTQPIGLSAHHSPAVRVTNQMVSVRRSNVIDSVNSFDERARVPDKPLAVCAVNRDLTPHRELSSDTGLGASLIHSLHTESGSDFSRWSGHSMETNRSIISVDPEASQPSYEHVSLQSTPVNSHEPTPAPSTQVQIITEPSSRLIRLPRDEAIESHSSPTLSKAYGRTNASYTGRINVMPRISVQSAMSHAPVPKRPHEVEVHCSRLPAYQNGISLSNRHVSPNRRTIVSSGPESKLVPWNSVCQLPREITTVYGERTARKNTQSSATQRSGNQSSPSIAYTDQPRVYEFTPTCGENNAQTTCTTCYTILPKFTGLFGPSCSGRPVSRGPCPMSNTTRRRPHRFPSECDYYSSGSILAPSRVQSFEPRLIHSSRYTNTPPDGRILVHSRSGDLVSSRGRSTPTKNTLIKSSSGIVNSPSPW</sequence>
<evidence type="ECO:0000256" key="2">
    <source>
        <dbReference type="SAM" id="MobiDB-lite"/>
    </source>
</evidence>
<feature type="region of interest" description="Disordered" evidence="2">
    <location>
        <begin position="28"/>
        <end position="67"/>
    </location>
</feature>
<accession>A0A8E0RLU5</accession>
<dbReference type="OrthoDB" id="6252976at2759"/>
<feature type="compositionally biased region" description="Polar residues" evidence="2">
    <location>
        <begin position="618"/>
        <end position="645"/>
    </location>
</feature>
<dbReference type="Proteomes" id="UP000728185">
    <property type="component" value="Unassembled WGS sequence"/>
</dbReference>
<dbReference type="AlphaFoldDB" id="A0A8E0RLU5"/>
<feature type="region of interest" description="Disordered" evidence="2">
    <location>
        <begin position="900"/>
        <end position="932"/>
    </location>
</feature>
<organism evidence="3 4">
    <name type="scientific">Fasciolopsis buskii</name>
    <dbReference type="NCBI Taxonomy" id="27845"/>
    <lineage>
        <taxon>Eukaryota</taxon>
        <taxon>Metazoa</taxon>
        <taxon>Spiralia</taxon>
        <taxon>Lophotrochozoa</taxon>
        <taxon>Platyhelminthes</taxon>
        <taxon>Trematoda</taxon>
        <taxon>Digenea</taxon>
        <taxon>Plagiorchiida</taxon>
        <taxon>Echinostomata</taxon>
        <taxon>Echinostomatoidea</taxon>
        <taxon>Fasciolidae</taxon>
        <taxon>Fasciolopsis</taxon>
    </lineage>
</organism>
<evidence type="ECO:0000256" key="1">
    <source>
        <dbReference type="SAM" id="Coils"/>
    </source>
</evidence>
<feature type="region of interest" description="Disordered" evidence="2">
    <location>
        <begin position="337"/>
        <end position="375"/>
    </location>
</feature>
<feature type="non-terminal residue" evidence="3">
    <location>
        <position position="932"/>
    </location>
</feature>
<name>A0A8E0RLU5_9TREM</name>
<keyword evidence="4" id="KW-1185">Reference proteome</keyword>
<feature type="coiled-coil region" evidence="1">
    <location>
        <begin position="309"/>
        <end position="336"/>
    </location>
</feature>